<dbReference type="Proteomes" id="UP000492821">
    <property type="component" value="Unassembled WGS sequence"/>
</dbReference>
<keyword evidence="7" id="KW-0915">Sodium</keyword>
<evidence type="ECO:0000256" key="7">
    <source>
        <dbReference type="ARBA" id="ARBA00023053"/>
    </source>
</evidence>
<dbReference type="GO" id="GO:0015280">
    <property type="term" value="F:ligand-gated sodium channel activity"/>
    <property type="evidence" value="ECO:0007669"/>
    <property type="project" value="TreeGrafter"/>
</dbReference>
<evidence type="ECO:0000256" key="12">
    <source>
        <dbReference type="ARBA" id="ARBA00023201"/>
    </source>
</evidence>
<dbReference type="PROSITE" id="PS01186">
    <property type="entry name" value="EGF_2"/>
    <property type="match status" value="1"/>
</dbReference>
<keyword evidence="10 14" id="KW-1015">Disulfide bond</keyword>
<evidence type="ECO:0000259" key="17">
    <source>
        <dbReference type="PROSITE" id="PS50026"/>
    </source>
</evidence>
<evidence type="ECO:0000256" key="2">
    <source>
        <dbReference type="ARBA" id="ARBA00007193"/>
    </source>
</evidence>
<keyword evidence="4 15" id="KW-0894">Sodium channel</keyword>
<feature type="disulfide bond" evidence="14">
    <location>
        <begin position="242"/>
        <end position="251"/>
    </location>
</feature>
<keyword evidence="9 16" id="KW-0472">Membrane</keyword>
<comment type="subcellular location">
    <subcellularLocation>
        <location evidence="1">Membrane</location>
        <topology evidence="1">Multi-pass membrane protein</topology>
    </subcellularLocation>
</comment>
<evidence type="ECO:0000256" key="6">
    <source>
        <dbReference type="ARBA" id="ARBA00022989"/>
    </source>
</evidence>
<keyword evidence="8 15" id="KW-0406">Ion transport</keyword>
<dbReference type="GO" id="GO:0005509">
    <property type="term" value="F:calcium ion binding"/>
    <property type="evidence" value="ECO:0007669"/>
    <property type="project" value="InterPro"/>
</dbReference>
<keyword evidence="5 15" id="KW-0812">Transmembrane</keyword>
<evidence type="ECO:0000256" key="16">
    <source>
        <dbReference type="SAM" id="Phobius"/>
    </source>
</evidence>
<dbReference type="SMART" id="SM00181">
    <property type="entry name" value="EGF"/>
    <property type="match status" value="7"/>
</dbReference>
<evidence type="ECO:0000256" key="5">
    <source>
        <dbReference type="ARBA" id="ARBA00022692"/>
    </source>
</evidence>
<feature type="domain" description="EGF-like" evidence="17">
    <location>
        <begin position="263"/>
        <end position="300"/>
    </location>
</feature>
<evidence type="ECO:0000256" key="9">
    <source>
        <dbReference type="ARBA" id="ARBA00023136"/>
    </source>
</evidence>
<keyword evidence="13 15" id="KW-0407">Ion channel</keyword>
<feature type="domain" description="EGF-like" evidence="17">
    <location>
        <begin position="342"/>
        <end position="378"/>
    </location>
</feature>
<evidence type="ECO:0000313" key="18">
    <source>
        <dbReference type="Proteomes" id="UP000492821"/>
    </source>
</evidence>
<feature type="disulfide bond" evidence="14">
    <location>
        <begin position="290"/>
        <end position="299"/>
    </location>
</feature>
<dbReference type="Pfam" id="PF00858">
    <property type="entry name" value="ASC"/>
    <property type="match status" value="1"/>
</dbReference>
<dbReference type="PANTHER" id="PTHR11690">
    <property type="entry name" value="AMILORIDE-SENSITIVE SODIUM CHANNEL-RELATED"/>
    <property type="match status" value="1"/>
</dbReference>
<evidence type="ECO:0000256" key="14">
    <source>
        <dbReference type="PROSITE-ProRule" id="PRU00076"/>
    </source>
</evidence>
<dbReference type="InterPro" id="IPR000152">
    <property type="entry name" value="EGF-type_Asp/Asn_hydroxyl_site"/>
</dbReference>
<feature type="transmembrane region" description="Helical" evidence="16">
    <location>
        <begin position="746"/>
        <end position="770"/>
    </location>
</feature>
<comment type="similarity">
    <text evidence="2 15">Belongs to the amiloride-sensitive sodium channel (TC 1.A.6) family.</text>
</comment>
<dbReference type="InterPro" id="IPR001873">
    <property type="entry name" value="ENaC"/>
</dbReference>
<evidence type="ECO:0000256" key="15">
    <source>
        <dbReference type="RuleBase" id="RU000679"/>
    </source>
</evidence>
<dbReference type="AlphaFoldDB" id="A0A7E5A2A1"/>
<dbReference type="PROSITE" id="PS00022">
    <property type="entry name" value="EGF_1"/>
    <property type="match status" value="6"/>
</dbReference>
<dbReference type="PROSITE" id="PS50026">
    <property type="entry name" value="EGF_3"/>
    <property type="match status" value="6"/>
</dbReference>
<feature type="disulfide bond" evidence="14">
    <location>
        <begin position="198"/>
        <end position="207"/>
    </location>
</feature>
<proteinExistence type="inferred from homology"/>
<dbReference type="Gene3D" id="1.10.287.770">
    <property type="entry name" value="YojJ-like"/>
    <property type="match status" value="1"/>
</dbReference>
<accession>A0A7E5A2A1</accession>
<evidence type="ECO:0000256" key="1">
    <source>
        <dbReference type="ARBA" id="ARBA00004141"/>
    </source>
</evidence>
<reference evidence="19" key="2">
    <citation type="submission" date="2020-10" db="UniProtKB">
        <authorList>
            <consortium name="WormBaseParasite"/>
        </authorList>
    </citation>
    <scope>IDENTIFICATION</scope>
</reference>
<evidence type="ECO:0000256" key="11">
    <source>
        <dbReference type="ARBA" id="ARBA00023180"/>
    </source>
</evidence>
<keyword evidence="6 16" id="KW-1133">Transmembrane helix</keyword>
<dbReference type="WBParaSite" id="Pan_g9634.t1">
    <property type="protein sequence ID" value="Pan_g9634.t1"/>
    <property type="gene ID" value="Pan_g9634"/>
</dbReference>
<keyword evidence="14" id="KW-0245">EGF-like domain</keyword>
<reference evidence="18" key="1">
    <citation type="journal article" date="2013" name="Genetics">
        <title>The draft genome and transcriptome of Panagrellus redivivus are shaped by the harsh demands of a free-living lifestyle.</title>
        <authorList>
            <person name="Srinivasan J."/>
            <person name="Dillman A.R."/>
            <person name="Macchietto M.G."/>
            <person name="Heikkinen L."/>
            <person name="Lakso M."/>
            <person name="Fracchia K.M."/>
            <person name="Antoshechkin I."/>
            <person name="Mortazavi A."/>
            <person name="Wong G."/>
            <person name="Sternberg P.W."/>
        </authorList>
    </citation>
    <scope>NUCLEOTIDE SEQUENCE [LARGE SCALE GENOMIC DNA]</scope>
    <source>
        <strain evidence="18">MT8872</strain>
    </source>
</reference>
<keyword evidence="12 15" id="KW-0739">Sodium transport</keyword>
<feature type="domain" description="EGF-like" evidence="17">
    <location>
        <begin position="218"/>
        <end position="252"/>
    </location>
</feature>
<keyword evidence="11" id="KW-0325">Glycoprotein</keyword>
<feature type="domain" description="EGF-like" evidence="17">
    <location>
        <begin position="132"/>
        <end position="169"/>
    </location>
</feature>
<dbReference type="GO" id="GO:0005886">
    <property type="term" value="C:plasma membrane"/>
    <property type="evidence" value="ECO:0007669"/>
    <property type="project" value="TreeGrafter"/>
</dbReference>
<name>A0A7E5A2A1_PANRE</name>
<keyword evidence="3 15" id="KW-0813">Transport</keyword>
<feature type="disulfide bond" evidence="14">
    <location>
        <begin position="159"/>
        <end position="168"/>
    </location>
</feature>
<protein>
    <submittedName>
        <fullName evidence="19">Delta-like protein</fullName>
    </submittedName>
</protein>
<dbReference type="SUPFAM" id="SSF57196">
    <property type="entry name" value="EGF/Laminin"/>
    <property type="match status" value="4"/>
</dbReference>
<feature type="domain" description="EGF-like" evidence="17">
    <location>
        <begin position="171"/>
        <end position="208"/>
    </location>
</feature>
<feature type="disulfide bond" evidence="14">
    <location>
        <begin position="330"/>
        <end position="339"/>
    </location>
</feature>
<dbReference type="PROSITE" id="PS00010">
    <property type="entry name" value="ASX_HYDROXYL"/>
    <property type="match status" value="2"/>
</dbReference>
<evidence type="ECO:0000313" key="19">
    <source>
        <dbReference type="WBParaSite" id="Pan_g9634.t1"/>
    </source>
</evidence>
<dbReference type="PANTHER" id="PTHR11690:SF177">
    <property type="entry name" value="EGF-LIKE DOMAIN-CONTAINING PROTEIN"/>
    <property type="match status" value="1"/>
</dbReference>
<organism evidence="18 19">
    <name type="scientific">Panagrellus redivivus</name>
    <name type="common">Microworm</name>
    <dbReference type="NCBI Taxonomy" id="6233"/>
    <lineage>
        <taxon>Eukaryota</taxon>
        <taxon>Metazoa</taxon>
        <taxon>Ecdysozoa</taxon>
        <taxon>Nematoda</taxon>
        <taxon>Chromadorea</taxon>
        <taxon>Rhabditida</taxon>
        <taxon>Tylenchina</taxon>
        <taxon>Panagrolaimomorpha</taxon>
        <taxon>Panagrolaimoidea</taxon>
        <taxon>Panagrolaimidae</taxon>
        <taxon>Panagrellus</taxon>
    </lineage>
</organism>
<dbReference type="InterPro" id="IPR000742">
    <property type="entry name" value="EGF"/>
</dbReference>
<evidence type="ECO:0000256" key="4">
    <source>
        <dbReference type="ARBA" id="ARBA00022461"/>
    </source>
</evidence>
<comment type="caution">
    <text evidence="14">Lacks conserved residue(s) required for the propagation of feature annotation.</text>
</comment>
<dbReference type="SMART" id="SM00179">
    <property type="entry name" value="EGF_CA"/>
    <property type="match status" value="5"/>
</dbReference>
<evidence type="ECO:0000256" key="8">
    <source>
        <dbReference type="ARBA" id="ARBA00023065"/>
    </source>
</evidence>
<evidence type="ECO:0000256" key="3">
    <source>
        <dbReference type="ARBA" id="ARBA00022448"/>
    </source>
</evidence>
<dbReference type="Pfam" id="PF00008">
    <property type="entry name" value="EGF"/>
    <property type="match status" value="1"/>
</dbReference>
<dbReference type="Gene3D" id="2.10.25.10">
    <property type="entry name" value="Laminin"/>
    <property type="match status" value="5"/>
</dbReference>
<evidence type="ECO:0000256" key="13">
    <source>
        <dbReference type="ARBA" id="ARBA00023303"/>
    </source>
</evidence>
<dbReference type="CDD" id="cd00054">
    <property type="entry name" value="EGF_CA"/>
    <property type="match status" value="2"/>
</dbReference>
<dbReference type="InterPro" id="IPR001881">
    <property type="entry name" value="EGF-like_Ca-bd_dom"/>
</dbReference>
<evidence type="ECO:0000256" key="10">
    <source>
        <dbReference type="ARBA" id="ARBA00023157"/>
    </source>
</evidence>
<keyword evidence="18" id="KW-1185">Reference proteome</keyword>
<feature type="disulfide bond" evidence="14">
    <location>
        <begin position="368"/>
        <end position="377"/>
    </location>
</feature>
<feature type="domain" description="EGF-like" evidence="17">
    <location>
        <begin position="301"/>
        <end position="340"/>
    </location>
</feature>
<sequence>MSSAHVFGKSPTILRCSTLGRALDKASKLTVSVQFRMNTSFAVPLIDVGFEVVVCELVKRQLSLTDDIVDTIHAGKKRFRLQRAISELKPQSYECVTCGEYGYCWTYDDTQNCTECYCPKGFDGDCCDQSTPSPGCDSNPCSATETCTDLTNGLYQCTCAEGYTGSDCETEITACINEPCQNGGTCYSSSASNFTCECGYTYSGDNCEKYNDCWGKCQCNYYVCKNGGTCVQETPSAYSCYCGPDYTGNKCQTKLVTTPTTTDTSACDSITCENGGACVIASDGTASCICLSIWQDTYCQKFDNCQVKKMNCQNGGTCYPTGNTTWTCICDCAHSGDRCEEFHDRCTPNPCLWGGTCSNENCTYSCECPPGTSGATCANKVNNCYEDYINVCTTVDYKAVCTDELVGYSCTCSSLYTGPTCTMSIYVWNALQAFGTTDIVGLLEQVVSQPSLISDIIPFVLGQLSTEEQEAMSWDYDDLFLWAAYEKTELTQVDIIKSFDITLGNCFTFNHKNSSTQYYLRTAGKPGGFEALMRVQEAEYPAWIDTAALLIFPHDQGSTIFAESTRYNAAPSKSTTVITNKITYKLLGGVYGKCVKSTTEVESYYYTGSYTTSGCLRACYQDAVNDACNCMDPRYAMPDWATSCSLDSWDCVNNVTTIKGDASEWSSCICPSPCSDVEFESSYALNTFVYYTAQCNYSSTGSCYADYIDAALISVYVPSLTHKVYAESPAMSFNQLISTIGGMGGVFLGISIVTFIEVVMLFILICRAFVCKSVNTLNKANE</sequence>